<keyword evidence="3" id="KW-0804">Transcription</keyword>
<dbReference type="AlphaFoldDB" id="A0A8B8HUX2"/>
<evidence type="ECO:0000259" key="5">
    <source>
        <dbReference type="Pfam" id="PF09734"/>
    </source>
</evidence>
<dbReference type="OrthoDB" id="5598268at2759"/>
<evidence type="ECO:0000256" key="4">
    <source>
        <dbReference type="ARBA" id="ARBA00023242"/>
    </source>
</evidence>
<dbReference type="GeneID" id="113395296"/>
<dbReference type="InterPro" id="IPR041499">
    <property type="entry name" value="Tfc1/Sfc1_N"/>
</dbReference>
<keyword evidence="7" id="KW-1185">Reference proteome</keyword>
<evidence type="ECO:0000259" key="6">
    <source>
        <dbReference type="Pfam" id="PF17682"/>
    </source>
</evidence>
<dbReference type="Proteomes" id="UP001652626">
    <property type="component" value="Chromosome 4"/>
</dbReference>
<dbReference type="InterPro" id="IPR042536">
    <property type="entry name" value="TFIIIC_tauA_Sfc1"/>
</dbReference>
<evidence type="ECO:0000313" key="8">
    <source>
        <dbReference type="RefSeq" id="XP_026488653.2"/>
    </source>
</evidence>
<dbReference type="GO" id="GO:0006384">
    <property type="term" value="P:transcription initiation at RNA polymerase III promoter"/>
    <property type="evidence" value="ECO:0007669"/>
    <property type="project" value="InterPro"/>
</dbReference>
<organism evidence="7 8">
    <name type="scientific">Vanessa tameamea</name>
    <name type="common">Kamehameha butterfly</name>
    <dbReference type="NCBI Taxonomy" id="334116"/>
    <lineage>
        <taxon>Eukaryota</taxon>
        <taxon>Metazoa</taxon>
        <taxon>Ecdysozoa</taxon>
        <taxon>Arthropoda</taxon>
        <taxon>Hexapoda</taxon>
        <taxon>Insecta</taxon>
        <taxon>Pterygota</taxon>
        <taxon>Neoptera</taxon>
        <taxon>Endopterygota</taxon>
        <taxon>Lepidoptera</taxon>
        <taxon>Glossata</taxon>
        <taxon>Ditrysia</taxon>
        <taxon>Papilionoidea</taxon>
        <taxon>Nymphalidae</taxon>
        <taxon>Nymphalinae</taxon>
        <taxon>Vanessa</taxon>
    </lineage>
</organism>
<dbReference type="RefSeq" id="XP_026488653.2">
    <property type="nucleotide sequence ID" value="XM_026632868.2"/>
</dbReference>
<protein>
    <submittedName>
        <fullName evidence="8">General transcription factor 3C polypeptide 5</fullName>
    </submittedName>
</protein>
<dbReference type="Pfam" id="PF09734">
    <property type="entry name" value="Tau95"/>
    <property type="match status" value="1"/>
</dbReference>
<dbReference type="PANTHER" id="PTHR13230">
    <property type="entry name" value="GENERAL TRANSCRIPTION FACTOR IIIC, POLYPEPTIDE 5"/>
    <property type="match status" value="1"/>
</dbReference>
<evidence type="ECO:0000256" key="2">
    <source>
        <dbReference type="ARBA" id="ARBA00023125"/>
    </source>
</evidence>
<comment type="subcellular location">
    <subcellularLocation>
        <location evidence="1">Nucleus</location>
    </subcellularLocation>
</comment>
<gene>
    <name evidence="8" type="primary">L(2)37cd</name>
</gene>
<evidence type="ECO:0000313" key="7">
    <source>
        <dbReference type="Proteomes" id="UP001652626"/>
    </source>
</evidence>
<dbReference type="Pfam" id="PF17682">
    <property type="entry name" value="Tau95_N"/>
    <property type="match status" value="1"/>
</dbReference>
<feature type="domain" description="Transcription factor IIIC subunit 5 HTH" evidence="5">
    <location>
        <begin position="152"/>
        <end position="311"/>
    </location>
</feature>
<dbReference type="GO" id="GO:0005634">
    <property type="term" value="C:nucleus"/>
    <property type="evidence" value="ECO:0007669"/>
    <property type="project" value="UniProtKB-SubCell"/>
</dbReference>
<reference evidence="8" key="1">
    <citation type="submission" date="2025-08" db="UniProtKB">
        <authorList>
            <consortium name="RefSeq"/>
        </authorList>
    </citation>
    <scope>IDENTIFICATION</scope>
    <source>
        <tissue evidence="8">Whole body</tissue>
    </source>
</reference>
<accession>A0A8B8HUX2</accession>
<keyword evidence="2" id="KW-0238">DNA-binding</keyword>
<dbReference type="InterPro" id="IPR040454">
    <property type="entry name" value="TF_IIIC_Tfc1/Sfc1"/>
</dbReference>
<dbReference type="OMA" id="PPEYFVR"/>
<dbReference type="GO" id="GO:0000127">
    <property type="term" value="C:transcription factor TFIIIC complex"/>
    <property type="evidence" value="ECO:0007669"/>
    <property type="project" value="InterPro"/>
</dbReference>
<dbReference type="InterPro" id="IPR019136">
    <property type="entry name" value="TF_IIIC_su-5_HTH"/>
</dbReference>
<keyword evidence="4" id="KW-0539">Nucleus</keyword>
<name>A0A8B8HUX2_VANTA</name>
<proteinExistence type="predicted"/>
<sequence length="476" mass="54810">MDNIENLHRELFCILFPAIVKNDEKALQCLGGIKAISQVYSQANKKRLGMCFQPDNPYMKKIYSDAKPATGVLLKIKVKKIKTGNEIKREVLSTAIVGSVKKLNKFESMCDFQYLPINTNTAGTKKAECILEQILPSGVDNFETLLQPAPSFITPFNFTRSDKPISYCYTDKRYSTKDLVKEETENTTKDEVHKLRGDRGLPIARYTFNLTDDLPTEPNEYYLKQKKTRLTIYPQLENEYKIVQKHFEERPIWSLNLVKFHTKIKMSSLKIILPCLGIYMREGPWRMMWVRFGYDPRKDPGARVYQTLDFRMRHAAGVHAMVMTRDQVVHCKKTDRIRNFKKNASDELSVEDIVYEGAVYFRPGMVPSQRQIYYQYCDVQLPEVRELLALEPPAGYLCHERRGWLPPDTDQLCRDHIFRYVKQTLLATHKADLKFDDASSGDDSGSDGDGGASTSVAELDESSIIIRMNEMDDTNN</sequence>
<dbReference type="GO" id="GO:0001003">
    <property type="term" value="F:RNA polymerase III type 2 promoter sequence-specific DNA binding"/>
    <property type="evidence" value="ECO:0007669"/>
    <property type="project" value="TreeGrafter"/>
</dbReference>
<dbReference type="GO" id="GO:0001002">
    <property type="term" value="F:RNA polymerase III type 1 promoter sequence-specific DNA binding"/>
    <property type="evidence" value="ECO:0007669"/>
    <property type="project" value="TreeGrafter"/>
</dbReference>
<dbReference type="PANTHER" id="PTHR13230:SF5">
    <property type="entry name" value="GENERAL TRANSCRIPTION FACTOR 3C POLYPEPTIDE 5"/>
    <property type="match status" value="1"/>
</dbReference>
<feature type="domain" description="Transcription factor IIIC subunit Tfc1/Sfc1 triple barrel" evidence="6">
    <location>
        <begin position="13"/>
        <end position="115"/>
    </location>
</feature>
<evidence type="ECO:0000256" key="1">
    <source>
        <dbReference type="ARBA" id="ARBA00004123"/>
    </source>
</evidence>
<dbReference type="Gene3D" id="3.30.200.160">
    <property type="entry name" value="TFIIIC, subcomplex tauA, subunit Sfc1, barrel domain"/>
    <property type="match status" value="1"/>
</dbReference>
<evidence type="ECO:0000256" key="3">
    <source>
        <dbReference type="ARBA" id="ARBA00023163"/>
    </source>
</evidence>